<keyword evidence="3" id="KW-1185">Reference proteome</keyword>
<sequence>MPKKKQKTKRVAILGGGPSGLFLFKRLLDCGNREIEITIIEKRDRLGAGMPYSSCGANDEHITNVSENEIPELVTSITEWVKTVSPAILKQYAIDPANFNEYKVLPRLFFGMYLSAQFELLLTCAKEKGVVTHLCLECHVEDIVDHPDLKETWVIISGREPLKFDAVIICTGHHWPKKHEGKLPGYFESPYPPSKLNLLLNHLVAVKGSSLTAIDAIRTLARNNGKFISNESKRLSYQPFKHCQNFKISMHSRNGMLPAVRFHLEDPRLHNDELLNNGEIVAHIKRNNGFLSLDYIFEKDFKEIFKEKDPSFYEKIKEMSLEEFVSAMMELREELDPFQLLKAEYEQAAKSIKRQESIYWKEMLGILSFTLNYPAKYLSAEDMLRLQNTLMPLISIVIAYVPQSSCEELMALHQAGVLDMIAVGDDSRVEPAAQQGGAIYHFTDDTGERQSKHYQTYIDCTGQPHLSLSEFPFKSMLADKTISPARIRFQSEERGRIAFEKGDEKVEMGEDGTYYLQVSGISINDSFQVLDRYGAYNKRIYMMAVPYMDGLNPDYSGLDFCEEASKRIVETLISDLRSRPI</sequence>
<name>A0A1I3AEU1_9SPHI</name>
<dbReference type="Proteomes" id="UP000199666">
    <property type="component" value="Unassembled WGS sequence"/>
</dbReference>
<dbReference type="OrthoDB" id="6309046at2"/>
<evidence type="ECO:0000313" key="3">
    <source>
        <dbReference type="Proteomes" id="UP000199666"/>
    </source>
</evidence>
<reference evidence="2 3" key="1">
    <citation type="submission" date="2016-10" db="EMBL/GenBank/DDBJ databases">
        <authorList>
            <person name="de Groot N.N."/>
        </authorList>
    </citation>
    <scope>NUCLEOTIDE SEQUENCE [LARGE SCALE GENOMIC DNA]</scope>
    <source>
        <strain evidence="2 3">DSM 18684</strain>
    </source>
</reference>
<dbReference type="Pfam" id="PF13454">
    <property type="entry name" value="NAD_binding_9"/>
    <property type="match status" value="1"/>
</dbReference>
<feature type="domain" description="FAD-dependent urate hydroxylase HpyO/Asp monooxygenase CreE-like FAD/NAD(P)-binding" evidence="1">
    <location>
        <begin position="12"/>
        <end position="173"/>
    </location>
</feature>
<dbReference type="Gene3D" id="3.50.50.60">
    <property type="entry name" value="FAD/NAD(P)-binding domain"/>
    <property type="match status" value="1"/>
</dbReference>
<evidence type="ECO:0000313" key="2">
    <source>
        <dbReference type="EMBL" id="SFH48538.1"/>
    </source>
</evidence>
<dbReference type="AlphaFoldDB" id="A0A1I3AEU1"/>
<organism evidence="2 3">
    <name type="scientific">Pedobacter insulae</name>
    <dbReference type="NCBI Taxonomy" id="414048"/>
    <lineage>
        <taxon>Bacteria</taxon>
        <taxon>Pseudomonadati</taxon>
        <taxon>Bacteroidota</taxon>
        <taxon>Sphingobacteriia</taxon>
        <taxon>Sphingobacteriales</taxon>
        <taxon>Sphingobacteriaceae</taxon>
        <taxon>Pedobacter</taxon>
    </lineage>
</organism>
<dbReference type="PANTHER" id="PTHR40254">
    <property type="entry name" value="BLR0577 PROTEIN"/>
    <property type="match status" value="1"/>
</dbReference>
<dbReference type="RefSeq" id="WP_090997911.1">
    <property type="nucleotide sequence ID" value="NZ_FOPP01000014.1"/>
</dbReference>
<proteinExistence type="predicted"/>
<dbReference type="EMBL" id="FOPP01000014">
    <property type="protein sequence ID" value="SFH48538.1"/>
    <property type="molecule type" value="Genomic_DNA"/>
</dbReference>
<gene>
    <name evidence="2" type="ORF">SAMN04489864_11452</name>
</gene>
<dbReference type="InterPro" id="IPR036188">
    <property type="entry name" value="FAD/NAD-bd_sf"/>
</dbReference>
<dbReference type="InterPro" id="IPR052189">
    <property type="entry name" value="L-asp_N-monooxygenase_NS-form"/>
</dbReference>
<dbReference type="InterPro" id="IPR038732">
    <property type="entry name" value="HpyO/CreE_NAD-binding"/>
</dbReference>
<evidence type="ECO:0000259" key="1">
    <source>
        <dbReference type="Pfam" id="PF13454"/>
    </source>
</evidence>
<protein>
    <submittedName>
        <fullName evidence="2">FAD-NAD(P)-binding</fullName>
    </submittedName>
</protein>
<accession>A0A1I3AEU1</accession>
<dbReference type="PANTHER" id="PTHR40254:SF1">
    <property type="entry name" value="BLR0577 PROTEIN"/>
    <property type="match status" value="1"/>
</dbReference>
<dbReference type="STRING" id="414048.SAMN04489864_11452"/>
<dbReference type="SUPFAM" id="SSF51905">
    <property type="entry name" value="FAD/NAD(P)-binding domain"/>
    <property type="match status" value="1"/>
</dbReference>